<evidence type="ECO:0000259" key="9">
    <source>
        <dbReference type="PROSITE" id="PS50178"/>
    </source>
</evidence>
<comment type="function">
    <text evidence="1">Negative regulator of epidermal growth factor receptor (EGFR) signaling.</text>
</comment>
<proteinExistence type="inferred from homology"/>
<dbReference type="GO" id="GO:0031901">
    <property type="term" value="C:early endosome membrane"/>
    <property type="evidence" value="ECO:0007669"/>
    <property type="project" value="TreeGrafter"/>
</dbReference>
<evidence type="ECO:0000256" key="2">
    <source>
        <dbReference type="ARBA" id="ARBA00008755"/>
    </source>
</evidence>
<dbReference type="OMA" id="NLSEMFR"/>
<feature type="region of interest" description="Disordered" evidence="8">
    <location>
        <begin position="546"/>
        <end position="605"/>
    </location>
</feature>
<feature type="compositionally biased region" description="Polar residues" evidence="8">
    <location>
        <begin position="329"/>
        <end position="346"/>
    </location>
</feature>
<dbReference type="SUPFAM" id="SSF57903">
    <property type="entry name" value="FYVE/PHD zinc finger"/>
    <property type="match status" value="1"/>
</dbReference>
<evidence type="ECO:0000256" key="3">
    <source>
        <dbReference type="ARBA" id="ARBA00019870"/>
    </source>
</evidence>
<dbReference type="SMART" id="SM00064">
    <property type="entry name" value="FYVE"/>
    <property type="match status" value="1"/>
</dbReference>
<dbReference type="CDD" id="cd15731">
    <property type="entry name" value="FYVE_LST2"/>
    <property type="match status" value="1"/>
</dbReference>
<dbReference type="InterPro" id="IPR017455">
    <property type="entry name" value="Znf_FYVE-rel"/>
</dbReference>
<dbReference type="Proteomes" id="UP000318571">
    <property type="component" value="Chromosome 1"/>
</dbReference>
<evidence type="ECO:0000313" key="11">
    <source>
        <dbReference type="Proteomes" id="UP000318571"/>
    </source>
</evidence>
<evidence type="ECO:0000256" key="5">
    <source>
        <dbReference type="ARBA" id="ARBA00022771"/>
    </source>
</evidence>
<dbReference type="AlphaFoldDB" id="A0A553NUU5"/>
<dbReference type="InterPro" id="IPR011011">
    <property type="entry name" value="Znf_FYVE_PHD"/>
</dbReference>
<feature type="compositionally biased region" description="Low complexity" evidence="8">
    <location>
        <begin position="636"/>
        <end position="652"/>
    </location>
</feature>
<dbReference type="PROSITE" id="PS50178">
    <property type="entry name" value="ZF_FYVE"/>
    <property type="match status" value="1"/>
</dbReference>
<dbReference type="Pfam" id="PF01363">
    <property type="entry name" value="FYVE"/>
    <property type="match status" value="1"/>
</dbReference>
<dbReference type="STRING" id="6832.A0A553NUU5"/>
<dbReference type="PANTHER" id="PTHR46465:SF2">
    <property type="entry name" value="LATERAL SIGNALING TARGET PROTEIN 2 HOMOLOG"/>
    <property type="match status" value="1"/>
</dbReference>
<feature type="region of interest" description="Disordered" evidence="8">
    <location>
        <begin position="329"/>
        <end position="357"/>
    </location>
</feature>
<dbReference type="Gene3D" id="3.30.40.10">
    <property type="entry name" value="Zinc/RING finger domain, C3HC4 (zinc finger)"/>
    <property type="match status" value="1"/>
</dbReference>
<comment type="similarity">
    <text evidence="2">Belongs to the lst-2 family.</text>
</comment>
<protein>
    <recommendedName>
        <fullName evidence="3">Lateral signaling target protein 2 homolog</fullName>
    </recommendedName>
</protein>
<evidence type="ECO:0000256" key="6">
    <source>
        <dbReference type="ARBA" id="ARBA00022833"/>
    </source>
</evidence>
<keyword evidence="11" id="KW-1185">Reference proteome</keyword>
<keyword evidence="5 7" id="KW-0863">Zinc-finger</keyword>
<evidence type="ECO:0000256" key="1">
    <source>
        <dbReference type="ARBA" id="ARBA00003580"/>
    </source>
</evidence>
<gene>
    <name evidence="10" type="ORF">TCAL_10242</name>
</gene>
<keyword evidence="6" id="KW-0862">Zinc</keyword>
<dbReference type="InterPro" id="IPR000306">
    <property type="entry name" value="Znf_FYVE"/>
</dbReference>
<dbReference type="InterPro" id="IPR043269">
    <property type="entry name" value="FYVE_LST2"/>
</dbReference>
<feature type="domain" description="FYVE-type" evidence="9">
    <location>
        <begin position="736"/>
        <end position="796"/>
    </location>
</feature>
<dbReference type="InterPro" id="IPR051118">
    <property type="entry name" value="LST-2"/>
</dbReference>
<sequence>MNYLRELLYRPKRSDKSLLARFYFADLNLNAVAAELDSFDGRKDPERCSCLVNKLRSCQDKLLNICHKMLEEIEPGVTGRTREFRAKFPDDIMTDNLAGQLWFGAECLAAGSSIMNKERESDAMRPLAKAVTKSLDKVRELLREQCLSPQPEYSEKIRENLKIFDRLFAEFEYKYVQCMVHVKTIKEYELHQDLIVLFSETLNRALRNDMITQDTVDFYEPSLMFAIPRLAIVFGLLLAPGGPLNVDRSSSDFPELFLPFKNLLRKIRELLLTLAPHEVLVLEMLLCQQEEPANISNKLKEVEHKLENQEKSVESKVQADRLQEKLFQPTQAQSTCDQSVASSSLSPPNPGSEDGPEVVRDILDQALITMFEDLAADDAFRHVTSSMESSVHLSTSTPALESAAAAGAASENPNVIEIDCTNPDVRVSPSRRVTPTLPTEHEDTHPLQNSERPGKGAVATSSSSGPNPPYSPRPRPRLKRHNAKRDSRRIPIRYHKDRRAKFKSTEDLLHRLYVCISGAADQLQSNYAGDFRAILRCVFLVNASKDEDPEEEEEDQEDNSHLDPASTSSEMTLSPVDEDVESSQVDGQEERVVPTSQSLPNEFPVDLGTDALQHELSQHLAQEHLRSAGSHDDLDASSLSSGTQGGSSSQAQQGSIYAQNIDLHLQDNVDDGPVSVPSTTREELRTQVFYQPEPTLLDIATGGSPDQLPPESVGQEATFVAGYRGIIESPPAWIPDEQAPYCMGCKDGFTLFRRRHHCRSCGLVFCNRCSCHSLALPQFGIDRPVRVCNRCHVIYKFPESNDDVASEARSPQQSERHGANGNSWARNFGMVS</sequence>
<organism evidence="10 11">
    <name type="scientific">Tigriopus californicus</name>
    <name type="common">Marine copepod</name>
    <dbReference type="NCBI Taxonomy" id="6832"/>
    <lineage>
        <taxon>Eukaryota</taxon>
        <taxon>Metazoa</taxon>
        <taxon>Ecdysozoa</taxon>
        <taxon>Arthropoda</taxon>
        <taxon>Crustacea</taxon>
        <taxon>Multicrustacea</taxon>
        <taxon>Hexanauplia</taxon>
        <taxon>Copepoda</taxon>
        <taxon>Harpacticoida</taxon>
        <taxon>Harpacticidae</taxon>
        <taxon>Tigriopus</taxon>
    </lineage>
</organism>
<dbReference type="EMBL" id="VCGU01000010">
    <property type="protein sequence ID" value="TRY69202.1"/>
    <property type="molecule type" value="Genomic_DNA"/>
</dbReference>
<dbReference type="OrthoDB" id="20035at2759"/>
<evidence type="ECO:0000256" key="4">
    <source>
        <dbReference type="ARBA" id="ARBA00022723"/>
    </source>
</evidence>
<evidence type="ECO:0000313" key="10">
    <source>
        <dbReference type="EMBL" id="TRY69202.1"/>
    </source>
</evidence>
<reference evidence="10 11" key="1">
    <citation type="journal article" date="2018" name="Nat. Ecol. Evol.">
        <title>Genomic signatures of mitonuclear coevolution across populations of Tigriopus californicus.</title>
        <authorList>
            <person name="Barreto F.S."/>
            <person name="Watson E.T."/>
            <person name="Lima T.G."/>
            <person name="Willett C.S."/>
            <person name="Edmands S."/>
            <person name="Li W."/>
            <person name="Burton R.S."/>
        </authorList>
    </citation>
    <scope>NUCLEOTIDE SEQUENCE [LARGE SCALE GENOMIC DNA]</scope>
    <source>
        <strain evidence="10 11">San Diego</strain>
    </source>
</reference>
<feature type="compositionally biased region" description="Acidic residues" evidence="8">
    <location>
        <begin position="547"/>
        <end position="557"/>
    </location>
</feature>
<evidence type="ECO:0000256" key="7">
    <source>
        <dbReference type="PROSITE-ProRule" id="PRU00091"/>
    </source>
</evidence>
<feature type="region of interest" description="Disordered" evidence="8">
    <location>
        <begin position="626"/>
        <end position="652"/>
    </location>
</feature>
<dbReference type="GO" id="GO:0008270">
    <property type="term" value="F:zinc ion binding"/>
    <property type="evidence" value="ECO:0007669"/>
    <property type="project" value="UniProtKB-KW"/>
</dbReference>
<evidence type="ECO:0000256" key="8">
    <source>
        <dbReference type="SAM" id="MobiDB-lite"/>
    </source>
</evidence>
<feature type="region of interest" description="Disordered" evidence="8">
    <location>
        <begin position="419"/>
        <end position="498"/>
    </location>
</feature>
<dbReference type="InterPro" id="IPR013083">
    <property type="entry name" value="Znf_RING/FYVE/PHD"/>
</dbReference>
<dbReference type="PANTHER" id="PTHR46465">
    <property type="entry name" value="LATERAL SIGNALING TARGET PROTEIN 2 HOMOLOG"/>
    <property type="match status" value="1"/>
</dbReference>
<accession>A0A553NUU5</accession>
<keyword evidence="4" id="KW-0479">Metal-binding</keyword>
<name>A0A553NUU5_TIGCA</name>
<comment type="caution">
    <text evidence="10">The sequence shown here is derived from an EMBL/GenBank/DDBJ whole genome shotgun (WGS) entry which is preliminary data.</text>
</comment>
<feature type="compositionally biased region" description="Basic residues" evidence="8">
    <location>
        <begin position="474"/>
        <end position="483"/>
    </location>
</feature>